<evidence type="ECO:0000256" key="10">
    <source>
        <dbReference type="PIRSR" id="PIRSR000077-4"/>
    </source>
</evidence>
<dbReference type="CDD" id="cd02947">
    <property type="entry name" value="TRX_family"/>
    <property type="match status" value="1"/>
</dbReference>
<evidence type="ECO:0000256" key="1">
    <source>
        <dbReference type="ARBA" id="ARBA00008987"/>
    </source>
</evidence>
<evidence type="ECO:0000259" key="11">
    <source>
        <dbReference type="PROSITE" id="PS51352"/>
    </source>
</evidence>
<dbReference type="SUPFAM" id="SSF52833">
    <property type="entry name" value="Thioredoxin-like"/>
    <property type="match status" value="1"/>
</dbReference>
<accession>A0A223ARJ0</accession>
<dbReference type="Pfam" id="PF00085">
    <property type="entry name" value="Thioredoxin"/>
    <property type="match status" value="1"/>
</dbReference>
<evidence type="ECO:0000256" key="5">
    <source>
        <dbReference type="ARBA" id="ARBA00023157"/>
    </source>
</evidence>
<dbReference type="FunFam" id="3.40.30.10:FF:000001">
    <property type="entry name" value="Thioredoxin"/>
    <property type="match status" value="1"/>
</dbReference>
<sequence>MAAIELTAENFEQEVLQADKPVLVDFWASWCGPCKMLSPVIEEIAEERSDIKVGKVNIDEHPELAQKYGVMSIPTVLVLKNGEEVNKSVGAVPKKALLDLIG</sequence>
<dbReference type="RefSeq" id="WP_094233760.1">
    <property type="nucleotide sequence ID" value="NZ_CP016199.1"/>
</dbReference>
<keyword evidence="6 10" id="KW-0676">Redox-active center</keyword>
<keyword evidence="5 10" id="KW-1015">Disulfide bond</keyword>
<evidence type="ECO:0000256" key="7">
    <source>
        <dbReference type="NCBIfam" id="TIGR01068"/>
    </source>
</evidence>
<dbReference type="AlphaFoldDB" id="A0A223ARJ0"/>
<keyword evidence="13" id="KW-1185">Reference proteome</keyword>
<keyword evidence="4" id="KW-0249">Electron transport</keyword>
<dbReference type="InterPro" id="IPR017937">
    <property type="entry name" value="Thioredoxin_CS"/>
</dbReference>
<evidence type="ECO:0000256" key="8">
    <source>
        <dbReference type="PIRNR" id="PIRNR000077"/>
    </source>
</evidence>
<feature type="site" description="Deprotonates C-terminal active site Cys" evidence="9">
    <location>
        <position position="25"/>
    </location>
</feature>
<keyword evidence="3" id="KW-0813">Transport</keyword>
<evidence type="ECO:0000256" key="4">
    <source>
        <dbReference type="ARBA" id="ARBA00022982"/>
    </source>
</evidence>
<feature type="domain" description="Thioredoxin" evidence="11">
    <location>
        <begin position="1"/>
        <end position="102"/>
    </location>
</feature>
<evidence type="ECO:0000256" key="2">
    <source>
        <dbReference type="ARBA" id="ARBA00020570"/>
    </source>
</evidence>
<feature type="site" description="Contributes to redox potential value" evidence="9">
    <location>
        <position position="32"/>
    </location>
</feature>
<name>A0A223ARJ0_9FIRM</name>
<gene>
    <name evidence="12" type="ORF">AXF17_03070</name>
</gene>
<feature type="site" description="Contributes to redox potential value" evidence="9">
    <location>
        <position position="33"/>
    </location>
</feature>
<dbReference type="PANTHER" id="PTHR45663">
    <property type="entry name" value="GEO12009P1"/>
    <property type="match status" value="1"/>
</dbReference>
<feature type="active site" description="Nucleophile" evidence="9">
    <location>
        <position position="31"/>
    </location>
</feature>
<dbReference type="GO" id="GO:0005737">
    <property type="term" value="C:cytoplasm"/>
    <property type="evidence" value="ECO:0007669"/>
    <property type="project" value="TreeGrafter"/>
</dbReference>
<evidence type="ECO:0000313" key="12">
    <source>
        <dbReference type="EMBL" id="ASS37539.1"/>
    </source>
</evidence>
<dbReference type="EMBL" id="CP016199">
    <property type="protein sequence ID" value="ASS37539.1"/>
    <property type="molecule type" value="Genomic_DNA"/>
</dbReference>
<dbReference type="PRINTS" id="PR00421">
    <property type="entry name" value="THIOREDOXIN"/>
</dbReference>
<evidence type="ECO:0000313" key="13">
    <source>
        <dbReference type="Proteomes" id="UP000214689"/>
    </source>
</evidence>
<comment type="similarity">
    <text evidence="1 8">Belongs to the thioredoxin family.</text>
</comment>
<evidence type="ECO:0000256" key="6">
    <source>
        <dbReference type="ARBA" id="ARBA00023284"/>
    </source>
</evidence>
<dbReference type="GO" id="GO:0015035">
    <property type="term" value="F:protein-disulfide reductase activity"/>
    <property type="evidence" value="ECO:0007669"/>
    <property type="project" value="UniProtKB-UniRule"/>
</dbReference>
<dbReference type="PIRSF" id="PIRSF000077">
    <property type="entry name" value="Thioredoxin"/>
    <property type="match status" value="1"/>
</dbReference>
<dbReference type="OrthoDB" id="9790390at2"/>
<dbReference type="Gene3D" id="3.40.30.10">
    <property type="entry name" value="Glutaredoxin"/>
    <property type="match status" value="1"/>
</dbReference>
<organism evidence="12 13">
    <name type="scientific">Mogibacterium pumilum</name>
    <dbReference type="NCBI Taxonomy" id="86332"/>
    <lineage>
        <taxon>Bacteria</taxon>
        <taxon>Bacillati</taxon>
        <taxon>Bacillota</taxon>
        <taxon>Clostridia</taxon>
        <taxon>Peptostreptococcales</taxon>
        <taxon>Anaerovoracaceae</taxon>
        <taxon>Mogibacterium</taxon>
    </lineage>
</organism>
<dbReference type="InterPro" id="IPR005746">
    <property type="entry name" value="Thioredoxin"/>
</dbReference>
<dbReference type="PROSITE" id="PS00194">
    <property type="entry name" value="THIOREDOXIN_1"/>
    <property type="match status" value="1"/>
</dbReference>
<feature type="disulfide bond" description="Redox-active" evidence="10">
    <location>
        <begin position="31"/>
        <end position="34"/>
    </location>
</feature>
<evidence type="ECO:0000256" key="9">
    <source>
        <dbReference type="PIRSR" id="PIRSR000077-1"/>
    </source>
</evidence>
<protein>
    <recommendedName>
        <fullName evidence="2 7">Thioredoxin</fullName>
    </recommendedName>
</protein>
<dbReference type="InterPro" id="IPR036249">
    <property type="entry name" value="Thioredoxin-like_sf"/>
</dbReference>
<dbReference type="InterPro" id="IPR013766">
    <property type="entry name" value="Thioredoxin_domain"/>
</dbReference>
<evidence type="ECO:0000256" key="3">
    <source>
        <dbReference type="ARBA" id="ARBA00022448"/>
    </source>
</evidence>
<dbReference type="PROSITE" id="PS51352">
    <property type="entry name" value="THIOREDOXIN_2"/>
    <property type="match status" value="1"/>
</dbReference>
<feature type="active site" description="Nucleophile" evidence="9">
    <location>
        <position position="34"/>
    </location>
</feature>
<reference evidence="13" key="1">
    <citation type="submission" date="2016-05" db="EMBL/GenBank/DDBJ databases">
        <authorList>
            <person name="Holder M.E."/>
            <person name="Ajami N.J."/>
            <person name="Petrosino J.F."/>
        </authorList>
    </citation>
    <scope>NUCLEOTIDE SEQUENCE [LARGE SCALE GENOMIC DNA]</scope>
    <source>
        <strain evidence="13">ATCC 700696</strain>
    </source>
</reference>
<proteinExistence type="inferred from homology"/>
<dbReference type="Proteomes" id="UP000214689">
    <property type="component" value="Chromosome"/>
</dbReference>
<dbReference type="NCBIfam" id="TIGR01068">
    <property type="entry name" value="thioredoxin"/>
    <property type="match status" value="1"/>
</dbReference>
<dbReference type="PANTHER" id="PTHR45663:SF11">
    <property type="entry name" value="GEO12009P1"/>
    <property type="match status" value="1"/>
</dbReference>